<organism evidence="1 2">
    <name type="scientific">Populus alba</name>
    <name type="common">White poplar</name>
    <dbReference type="NCBI Taxonomy" id="43335"/>
    <lineage>
        <taxon>Eukaryota</taxon>
        <taxon>Viridiplantae</taxon>
        <taxon>Streptophyta</taxon>
        <taxon>Embryophyta</taxon>
        <taxon>Tracheophyta</taxon>
        <taxon>Spermatophyta</taxon>
        <taxon>Magnoliopsida</taxon>
        <taxon>eudicotyledons</taxon>
        <taxon>Gunneridae</taxon>
        <taxon>Pentapetalae</taxon>
        <taxon>rosids</taxon>
        <taxon>fabids</taxon>
        <taxon>Malpighiales</taxon>
        <taxon>Salicaceae</taxon>
        <taxon>Saliceae</taxon>
        <taxon>Populus</taxon>
    </lineage>
</organism>
<sequence>MAAPLHFMTLGTQQMFCRPLANISLSNPSDDHRSVSFSRLSHNRNNIPAPINYNRAALLLRANLSTNAVLMEPSRPTADFPSDVWEDCFISLKLDESKYKSNSELVEVLKGEVEKMLKSSPSDDPVEKVELINNIYRLGLSYHFDSCIDEQLNHIFNAQPHLLDGKDYHLHTVALVFRIFRQFGYKMSVDVFEKFHDTEGKFKESVLNDPKGMLSLYEATHLSTPGEHILDEAFAITKTHLESFLKTQSLPNNLTRQISSALKQPLHRGIPRLEARKFIDFYEDEESPNETLSKLAKFDFNRVQYMHLRELKDLYKWYDEARLGEMCTFARKRVAEVFLWTVILHFEPHYSRARMMHGKLLKLFSIVDDVYDAYGTKEEHRLFRKAIERWDYAEIDHLPADYLKTIYKAILDVFAEYEDEITAEGRAYSLHYGKREVKGFIAGNHGEAEWLHKHKLPSTLDEYFTEAFITGAINLMGTVCYMSMGKVAGLDAFEWLQSKPRIYRPASIIARVTDDLLSYEFEQKRPHIPSAVQIYMTEYGVPEKEATKALRQMIEDAWKEINQECMKPSDVSLELIIRIVNNLRVAETLYKDVDAYTYPEHAKGSPHCAFQDGLIKVAYLALPGLWKLHPSRIPIPGRSVCYLSQSQSRVVDVYTKRS</sequence>
<accession>A0ACC4BY48</accession>
<reference evidence="1 2" key="1">
    <citation type="journal article" date="2024" name="Plant Biotechnol. J.">
        <title>Genome and CRISPR/Cas9 system of a widespread forest tree (Populus alba) in the world.</title>
        <authorList>
            <person name="Liu Y.J."/>
            <person name="Jiang P.F."/>
            <person name="Han X.M."/>
            <person name="Li X.Y."/>
            <person name="Wang H.M."/>
            <person name="Wang Y.J."/>
            <person name="Wang X.X."/>
            <person name="Zeng Q.Y."/>
        </authorList>
    </citation>
    <scope>NUCLEOTIDE SEQUENCE [LARGE SCALE GENOMIC DNA]</scope>
    <source>
        <strain evidence="2">cv. PAL-ZL1</strain>
    </source>
</reference>
<gene>
    <name evidence="1" type="ORF">D5086_017419</name>
</gene>
<keyword evidence="2" id="KW-1185">Reference proteome</keyword>
<evidence type="ECO:0000313" key="1">
    <source>
        <dbReference type="EMBL" id="KAL3583087.1"/>
    </source>
</evidence>
<protein>
    <submittedName>
        <fullName evidence="1">Uncharacterized protein</fullName>
    </submittedName>
</protein>
<proteinExistence type="predicted"/>
<dbReference type="Proteomes" id="UP000309997">
    <property type="component" value="Unassembled WGS sequence"/>
</dbReference>
<name>A0ACC4BY48_POPAL</name>
<dbReference type="EMBL" id="RCHU02000008">
    <property type="protein sequence ID" value="KAL3583087.1"/>
    <property type="molecule type" value="Genomic_DNA"/>
</dbReference>
<evidence type="ECO:0000313" key="2">
    <source>
        <dbReference type="Proteomes" id="UP000309997"/>
    </source>
</evidence>
<comment type="caution">
    <text evidence="1">The sequence shown here is derived from an EMBL/GenBank/DDBJ whole genome shotgun (WGS) entry which is preliminary data.</text>
</comment>